<name>A0A225WFN6_9STRA</name>
<keyword evidence="2" id="KW-1185">Reference proteome</keyword>
<organism evidence="1 2">
    <name type="scientific">Phytophthora megakarya</name>
    <dbReference type="NCBI Taxonomy" id="4795"/>
    <lineage>
        <taxon>Eukaryota</taxon>
        <taxon>Sar</taxon>
        <taxon>Stramenopiles</taxon>
        <taxon>Oomycota</taxon>
        <taxon>Peronosporomycetes</taxon>
        <taxon>Peronosporales</taxon>
        <taxon>Peronosporaceae</taxon>
        <taxon>Phytophthora</taxon>
    </lineage>
</organism>
<dbReference type="OrthoDB" id="128404at2759"/>
<comment type="caution">
    <text evidence="1">The sequence shown here is derived from an EMBL/GenBank/DDBJ whole genome shotgun (WGS) entry which is preliminary data.</text>
</comment>
<dbReference type="AlphaFoldDB" id="A0A225WFN6"/>
<accession>A0A225WFN6</accession>
<dbReference type="Proteomes" id="UP000198211">
    <property type="component" value="Unassembled WGS sequence"/>
</dbReference>
<evidence type="ECO:0000313" key="2">
    <source>
        <dbReference type="Proteomes" id="UP000198211"/>
    </source>
</evidence>
<sequence>MKAPDDEEDEDHTGFGWSEVDLKSIYHRKELRDFLDQDPVIRIMKLKRIADSMEPAGMIPGSFDADALFDLDLHVIQTASCDQFQKLKT</sequence>
<protein>
    <submittedName>
        <fullName evidence="1">Uncharacterized protein</fullName>
    </submittedName>
</protein>
<reference evidence="2" key="1">
    <citation type="submission" date="2017-03" db="EMBL/GenBank/DDBJ databases">
        <title>Phytopthora megakarya and P. palmivora, two closely related causual agents of cacao black pod achieved similar genome size and gene model numbers by different mechanisms.</title>
        <authorList>
            <person name="Ali S."/>
            <person name="Shao J."/>
            <person name="Larry D.J."/>
            <person name="Kronmiller B."/>
            <person name="Shen D."/>
            <person name="Strem M.D."/>
            <person name="Melnick R.L."/>
            <person name="Guiltinan M.J."/>
            <person name="Tyler B.M."/>
            <person name="Meinhardt L.W."/>
            <person name="Bailey B.A."/>
        </authorList>
    </citation>
    <scope>NUCLEOTIDE SEQUENCE [LARGE SCALE GENOMIC DNA]</scope>
    <source>
        <strain evidence="2">zdho120</strain>
    </source>
</reference>
<dbReference type="EMBL" id="NBNE01000915">
    <property type="protein sequence ID" value="OWZ16531.1"/>
    <property type="molecule type" value="Genomic_DNA"/>
</dbReference>
<proteinExistence type="predicted"/>
<evidence type="ECO:0000313" key="1">
    <source>
        <dbReference type="EMBL" id="OWZ16531.1"/>
    </source>
</evidence>
<gene>
    <name evidence="1" type="ORF">PHMEG_0009662</name>
</gene>